<keyword evidence="4" id="KW-1185">Reference proteome</keyword>
<evidence type="ECO:0000256" key="1">
    <source>
        <dbReference type="SAM" id="MobiDB-lite"/>
    </source>
</evidence>
<protein>
    <submittedName>
        <fullName evidence="3">Class I SAM-dependent methyltransferase</fullName>
        <ecNumber evidence="3">2.1.1.-</ecNumber>
    </submittedName>
</protein>
<dbReference type="CDD" id="cd02440">
    <property type="entry name" value="AdoMet_MTases"/>
    <property type="match status" value="1"/>
</dbReference>
<gene>
    <name evidence="3" type="ORF">ACFQ03_06230</name>
</gene>
<dbReference type="InterPro" id="IPR013216">
    <property type="entry name" value="Methyltransf_11"/>
</dbReference>
<sequence length="190" mass="21178">MHERRFNPDNLERLDNPERRRTIPPEQVLKLLPIEGSDVILDVGAGTGYFTIPAAQMTGGTVYALDVEPRMLELLRNRVEEQGLSNIESKEGPLEAIPMPDGSVDHVIASIVLHEAEPYTQGLAEIGRVLKKGGHLLCLEWEHKVTESGPPPSHRIPSEQMEESLKEAGFELVSRQDPSDALYLMIARKI</sequence>
<dbReference type="SUPFAM" id="SSF53335">
    <property type="entry name" value="S-adenosyl-L-methionine-dependent methyltransferases"/>
    <property type="match status" value="1"/>
</dbReference>
<comment type="caution">
    <text evidence="3">The sequence shown here is derived from an EMBL/GenBank/DDBJ whole genome shotgun (WGS) entry which is preliminary data.</text>
</comment>
<dbReference type="Pfam" id="PF08241">
    <property type="entry name" value="Methyltransf_11"/>
    <property type="match status" value="1"/>
</dbReference>
<feature type="domain" description="Methyltransferase type 11" evidence="2">
    <location>
        <begin position="41"/>
        <end position="138"/>
    </location>
</feature>
<proteinExistence type="predicted"/>
<evidence type="ECO:0000313" key="3">
    <source>
        <dbReference type="EMBL" id="MFD0868741.1"/>
    </source>
</evidence>
<keyword evidence="3" id="KW-0489">Methyltransferase</keyword>
<evidence type="ECO:0000259" key="2">
    <source>
        <dbReference type="Pfam" id="PF08241"/>
    </source>
</evidence>
<dbReference type="GO" id="GO:0008168">
    <property type="term" value="F:methyltransferase activity"/>
    <property type="evidence" value="ECO:0007669"/>
    <property type="project" value="UniProtKB-KW"/>
</dbReference>
<evidence type="ECO:0000313" key="4">
    <source>
        <dbReference type="Proteomes" id="UP001597120"/>
    </source>
</evidence>
<organism evidence="3 4">
    <name type="scientific">Paenibacillus residui</name>
    <dbReference type="NCBI Taxonomy" id="629724"/>
    <lineage>
        <taxon>Bacteria</taxon>
        <taxon>Bacillati</taxon>
        <taxon>Bacillota</taxon>
        <taxon>Bacilli</taxon>
        <taxon>Bacillales</taxon>
        <taxon>Paenibacillaceae</taxon>
        <taxon>Paenibacillus</taxon>
    </lineage>
</organism>
<accession>A0ABW3D620</accession>
<name>A0ABW3D620_9BACL</name>
<dbReference type="EMBL" id="JBHTIU010000022">
    <property type="protein sequence ID" value="MFD0868741.1"/>
    <property type="molecule type" value="Genomic_DNA"/>
</dbReference>
<keyword evidence="3" id="KW-0808">Transferase</keyword>
<dbReference type="PANTHER" id="PTHR43591:SF24">
    <property type="entry name" value="2-METHOXY-6-POLYPRENYL-1,4-BENZOQUINOL METHYLASE, MITOCHONDRIAL"/>
    <property type="match status" value="1"/>
</dbReference>
<dbReference type="Gene3D" id="3.40.50.150">
    <property type="entry name" value="Vaccinia Virus protein VP39"/>
    <property type="match status" value="1"/>
</dbReference>
<reference evidence="4" key="1">
    <citation type="journal article" date="2019" name="Int. J. Syst. Evol. Microbiol.">
        <title>The Global Catalogue of Microorganisms (GCM) 10K type strain sequencing project: providing services to taxonomists for standard genome sequencing and annotation.</title>
        <authorList>
            <consortium name="The Broad Institute Genomics Platform"/>
            <consortium name="The Broad Institute Genome Sequencing Center for Infectious Disease"/>
            <person name="Wu L."/>
            <person name="Ma J."/>
        </authorList>
    </citation>
    <scope>NUCLEOTIDE SEQUENCE [LARGE SCALE GENOMIC DNA]</scope>
    <source>
        <strain evidence="4">CCUG 57263</strain>
    </source>
</reference>
<dbReference type="InterPro" id="IPR029063">
    <property type="entry name" value="SAM-dependent_MTases_sf"/>
</dbReference>
<dbReference type="EC" id="2.1.1.-" evidence="3"/>
<feature type="region of interest" description="Disordered" evidence="1">
    <location>
        <begin position="1"/>
        <end position="20"/>
    </location>
</feature>
<dbReference type="GO" id="GO:0032259">
    <property type="term" value="P:methylation"/>
    <property type="evidence" value="ECO:0007669"/>
    <property type="project" value="UniProtKB-KW"/>
</dbReference>
<dbReference type="Proteomes" id="UP001597120">
    <property type="component" value="Unassembled WGS sequence"/>
</dbReference>
<dbReference type="PANTHER" id="PTHR43591">
    <property type="entry name" value="METHYLTRANSFERASE"/>
    <property type="match status" value="1"/>
</dbReference>
<dbReference type="RefSeq" id="WP_379286832.1">
    <property type="nucleotide sequence ID" value="NZ_JBHTIU010000022.1"/>
</dbReference>